<evidence type="ECO:0000256" key="2">
    <source>
        <dbReference type="ARBA" id="ARBA00023125"/>
    </source>
</evidence>
<name>A0ABS3GHN6_9NEIS</name>
<proteinExistence type="predicted"/>
<organism evidence="5 6">
    <name type="scientific">Chromobacterium haemolyticum</name>
    <dbReference type="NCBI Taxonomy" id="394935"/>
    <lineage>
        <taxon>Bacteria</taxon>
        <taxon>Pseudomonadati</taxon>
        <taxon>Pseudomonadota</taxon>
        <taxon>Betaproteobacteria</taxon>
        <taxon>Neisseriales</taxon>
        <taxon>Chromobacteriaceae</taxon>
        <taxon>Chromobacterium</taxon>
    </lineage>
</organism>
<dbReference type="SUPFAM" id="SSF46785">
    <property type="entry name" value="Winged helix' DNA-binding domain"/>
    <property type="match status" value="1"/>
</dbReference>
<reference evidence="5 6" key="1">
    <citation type="submission" date="2021-03" db="EMBL/GenBank/DDBJ databases">
        <title>First Case of infection caused by Chromobacterium haemolyticum derived from water in China.</title>
        <authorList>
            <person name="Chen J."/>
            <person name="Liu C."/>
        </authorList>
    </citation>
    <scope>NUCLEOTIDE SEQUENCE [LARGE SCALE GENOMIC DNA]</scope>
    <source>
        <strain evidence="5 6">WJ-5</strain>
    </source>
</reference>
<dbReference type="Proteomes" id="UP000664349">
    <property type="component" value="Unassembled WGS sequence"/>
</dbReference>
<evidence type="ECO:0000259" key="4">
    <source>
        <dbReference type="PROSITE" id="PS50949"/>
    </source>
</evidence>
<keyword evidence="3" id="KW-0804">Transcription</keyword>
<dbReference type="InterPro" id="IPR050679">
    <property type="entry name" value="Bact_HTH_transcr_reg"/>
</dbReference>
<dbReference type="InterPro" id="IPR036390">
    <property type="entry name" value="WH_DNA-bd_sf"/>
</dbReference>
<dbReference type="PANTHER" id="PTHR44846:SF1">
    <property type="entry name" value="MANNOSYL-D-GLYCERATE TRANSPORT_METABOLISM SYSTEM REPRESSOR MNGR-RELATED"/>
    <property type="match status" value="1"/>
</dbReference>
<dbReference type="RefSeq" id="WP_198001616.1">
    <property type="nucleotide sequence ID" value="NZ_AP019312.1"/>
</dbReference>
<dbReference type="Gene3D" id="1.10.10.10">
    <property type="entry name" value="Winged helix-like DNA-binding domain superfamily/Winged helix DNA-binding domain"/>
    <property type="match status" value="1"/>
</dbReference>
<accession>A0ABS3GHN6</accession>
<evidence type="ECO:0000256" key="3">
    <source>
        <dbReference type="ARBA" id="ARBA00023163"/>
    </source>
</evidence>
<dbReference type="InterPro" id="IPR011663">
    <property type="entry name" value="UTRA"/>
</dbReference>
<protein>
    <submittedName>
        <fullName evidence="5">GntR family transcriptional regulator</fullName>
    </submittedName>
</protein>
<evidence type="ECO:0000256" key="1">
    <source>
        <dbReference type="ARBA" id="ARBA00023015"/>
    </source>
</evidence>
<evidence type="ECO:0000313" key="6">
    <source>
        <dbReference type="Proteomes" id="UP000664349"/>
    </source>
</evidence>
<dbReference type="PROSITE" id="PS50949">
    <property type="entry name" value="HTH_GNTR"/>
    <property type="match status" value="1"/>
</dbReference>
<dbReference type="SUPFAM" id="SSF64288">
    <property type="entry name" value="Chorismate lyase-like"/>
    <property type="match status" value="1"/>
</dbReference>
<dbReference type="Pfam" id="PF00392">
    <property type="entry name" value="GntR"/>
    <property type="match status" value="1"/>
</dbReference>
<sequence length="244" mass="27472">MTDMRQADLRLPLYQQVRDALARDIANRVWKPGEAIPTEAELVGRFHTSIGTIRKAVDQLVADEMVERRQGKGTFIKPANFQSSLLRFFRFHDAAGKYRIPEAKILHREQLTPPPAIADSLQLSPGGQAIHLTRLRYLDREPLLAESIWLPATRFQALLAIPLPSFGDLLYPLYEDCCHQVVASARETLTAEAIASPHAELLQLAPGTPAIVLERLAKAYDGSPLEWRSVRGRADKFRYQADIR</sequence>
<feature type="domain" description="HTH gntR-type" evidence="4">
    <location>
        <begin position="11"/>
        <end position="79"/>
    </location>
</feature>
<keyword evidence="2" id="KW-0238">DNA-binding</keyword>
<dbReference type="GeneID" id="58562245"/>
<dbReference type="PANTHER" id="PTHR44846">
    <property type="entry name" value="MANNOSYL-D-GLYCERATE TRANSPORT/METABOLISM SYSTEM REPRESSOR MNGR-RELATED"/>
    <property type="match status" value="1"/>
</dbReference>
<dbReference type="CDD" id="cd07377">
    <property type="entry name" value="WHTH_GntR"/>
    <property type="match status" value="1"/>
</dbReference>
<dbReference type="SMART" id="SM00345">
    <property type="entry name" value="HTH_GNTR"/>
    <property type="match status" value="1"/>
</dbReference>
<dbReference type="Pfam" id="PF07702">
    <property type="entry name" value="UTRA"/>
    <property type="match status" value="1"/>
</dbReference>
<keyword evidence="1" id="KW-0805">Transcription regulation</keyword>
<dbReference type="InterPro" id="IPR000524">
    <property type="entry name" value="Tscrpt_reg_HTH_GntR"/>
</dbReference>
<dbReference type="InterPro" id="IPR028978">
    <property type="entry name" value="Chorismate_lyase_/UTRA_dom_sf"/>
</dbReference>
<dbReference type="InterPro" id="IPR036388">
    <property type="entry name" value="WH-like_DNA-bd_sf"/>
</dbReference>
<dbReference type="EMBL" id="JAFLRD010000001">
    <property type="protein sequence ID" value="MBO0414109.1"/>
    <property type="molecule type" value="Genomic_DNA"/>
</dbReference>
<dbReference type="SMART" id="SM00866">
    <property type="entry name" value="UTRA"/>
    <property type="match status" value="1"/>
</dbReference>
<evidence type="ECO:0000313" key="5">
    <source>
        <dbReference type="EMBL" id="MBO0414109.1"/>
    </source>
</evidence>
<comment type="caution">
    <text evidence="5">The sequence shown here is derived from an EMBL/GenBank/DDBJ whole genome shotgun (WGS) entry which is preliminary data.</text>
</comment>
<keyword evidence="6" id="KW-1185">Reference proteome</keyword>
<gene>
    <name evidence="5" type="ORF">J1C50_01185</name>
</gene>
<dbReference type="Gene3D" id="3.40.1410.10">
    <property type="entry name" value="Chorismate lyase-like"/>
    <property type="match status" value="1"/>
</dbReference>